<dbReference type="PROSITE" id="PS00974">
    <property type="entry name" value="MANNITOL_DHGENASE"/>
    <property type="match status" value="1"/>
</dbReference>
<dbReference type="SUPFAM" id="SSF51735">
    <property type="entry name" value="NAD(P)-binding Rossmann-fold domains"/>
    <property type="match status" value="1"/>
</dbReference>
<dbReference type="Gene3D" id="1.10.1040.10">
    <property type="entry name" value="N-(1-d-carboxylethyl)-l-norvaline Dehydrogenase, domain 2"/>
    <property type="match status" value="1"/>
</dbReference>
<dbReference type="GO" id="GO:0005829">
    <property type="term" value="C:cytosol"/>
    <property type="evidence" value="ECO:0007669"/>
    <property type="project" value="TreeGrafter"/>
</dbReference>
<dbReference type="SUPFAM" id="SSF48179">
    <property type="entry name" value="6-phosphogluconate dehydrogenase C-terminal domain-like"/>
    <property type="match status" value="1"/>
</dbReference>
<dbReference type="Pfam" id="PF01232">
    <property type="entry name" value="Mannitol_dh"/>
    <property type="match status" value="1"/>
</dbReference>
<keyword evidence="1 5" id="KW-0560">Oxidoreductase</keyword>
<protein>
    <submittedName>
        <fullName evidence="5">Tagaturonate reductase</fullName>
        <ecNumber evidence="5">1.1.1.58</ecNumber>
    </submittedName>
</protein>
<dbReference type="InterPro" id="IPR036291">
    <property type="entry name" value="NAD(P)-bd_dom_sf"/>
</dbReference>
<name>A0A841GK63_9BACT</name>
<organism evidence="5 6">
    <name type="scientific">Longimicrobium terrae</name>
    <dbReference type="NCBI Taxonomy" id="1639882"/>
    <lineage>
        <taxon>Bacteria</taxon>
        <taxon>Pseudomonadati</taxon>
        <taxon>Gemmatimonadota</taxon>
        <taxon>Longimicrobiia</taxon>
        <taxon>Longimicrobiales</taxon>
        <taxon>Longimicrobiaceae</taxon>
        <taxon>Longimicrobium</taxon>
    </lineage>
</organism>
<dbReference type="InterPro" id="IPR023027">
    <property type="entry name" value="Mannitol_DH_CS"/>
</dbReference>
<sequence>MSLPVLNRDLLASAAPRTGLHVPSPALLDLPERAVQFGTGAFLRGFVEAFLQEANEAGRFNGRVVMVGSTGSGRDRTLAEQDGLYTLSVQGISGGEPVHQQHVIGVVSRALSATDEWDQVLACARAPELELVFSNTTEVGIVLDQDDQPELSPPRSFPGKLARFLYERARAFDFDPARGVLVLPCELIENNGSKLREIVLALAERWALDPRFAGWIRDAVPFLNTLVDRIVPGTPAADARAEAETALGYRDELLTVAEAYRLFVIEADDALRARIPFAGIDGVTVAADVSLFRERKVRMLNGAHTITVPAALLAGCTTVLEAVNHPLVGPFLRGALLDDIVPTLDAPGSAQYALAVLDRFANPYVKHALTDISLQQTMKMRVRIVPTVVRYAERTGRAPESLAFGFAAYLLFVRDGGGLADDQGDRVRAHWTDAGADASAETVVQRICADAELWGTELDRVPGFAAAAASALDAIRRDGVESALAAHLERSAGVPA</sequence>
<dbReference type="InterPro" id="IPR000669">
    <property type="entry name" value="Mannitol_DH"/>
</dbReference>
<keyword evidence="6" id="KW-1185">Reference proteome</keyword>
<reference evidence="5 6" key="1">
    <citation type="submission" date="2020-08" db="EMBL/GenBank/DDBJ databases">
        <title>Genomic Encyclopedia of Type Strains, Phase IV (KMG-IV): sequencing the most valuable type-strain genomes for metagenomic binning, comparative biology and taxonomic classification.</title>
        <authorList>
            <person name="Goeker M."/>
        </authorList>
    </citation>
    <scope>NUCLEOTIDE SEQUENCE [LARGE SCALE GENOMIC DNA]</scope>
    <source>
        <strain evidence="5 6">DSM 29007</strain>
    </source>
</reference>
<dbReference type="PANTHER" id="PTHR30524:SF0">
    <property type="entry name" value="ALTRONATE OXIDOREDUCTASE-RELATED"/>
    <property type="match status" value="1"/>
</dbReference>
<keyword evidence="2" id="KW-0520">NAD</keyword>
<dbReference type="GO" id="GO:0009026">
    <property type="term" value="F:tagaturonate reductase activity"/>
    <property type="evidence" value="ECO:0007669"/>
    <property type="project" value="UniProtKB-EC"/>
</dbReference>
<dbReference type="GO" id="GO:0019592">
    <property type="term" value="P:mannitol catabolic process"/>
    <property type="evidence" value="ECO:0007669"/>
    <property type="project" value="TreeGrafter"/>
</dbReference>
<dbReference type="PRINTS" id="PR00084">
    <property type="entry name" value="MTLDHDRGNASE"/>
</dbReference>
<evidence type="ECO:0000313" key="5">
    <source>
        <dbReference type="EMBL" id="MBB6069111.1"/>
    </source>
</evidence>
<dbReference type="InterPro" id="IPR013328">
    <property type="entry name" value="6PGD_dom2"/>
</dbReference>
<feature type="domain" description="Mannitol dehydrogenase C-terminal" evidence="4">
    <location>
        <begin position="288"/>
        <end position="475"/>
    </location>
</feature>
<dbReference type="InterPro" id="IPR008927">
    <property type="entry name" value="6-PGluconate_DH-like_C_sf"/>
</dbReference>
<proteinExistence type="predicted"/>
<evidence type="ECO:0000259" key="3">
    <source>
        <dbReference type="Pfam" id="PF01232"/>
    </source>
</evidence>
<evidence type="ECO:0000313" key="6">
    <source>
        <dbReference type="Proteomes" id="UP000582837"/>
    </source>
</evidence>
<dbReference type="Pfam" id="PF08125">
    <property type="entry name" value="Mannitol_dh_C"/>
    <property type="match status" value="1"/>
</dbReference>
<dbReference type="RefSeq" id="WP_170031937.1">
    <property type="nucleotide sequence ID" value="NZ_JABDTL010000001.1"/>
</dbReference>
<evidence type="ECO:0000256" key="1">
    <source>
        <dbReference type="ARBA" id="ARBA00023002"/>
    </source>
</evidence>
<accession>A0A841GK63</accession>
<dbReference type="Proteomes" id="UP000582837">
    <property type="component" value="Unassembled WGS sequence"/>
</dbReference>
<dbReference type="PANTHER" id="PTHR30524">
    <property type="entry name" value="MANNITOL-1-PHOSPHATE 5-DEHYDROGENASE"/>
    <property type="match status" value="1"/>
</dbReference>
<dbReference type="InterPro" id="IPR013131">
    <property type="entry name" value="Mannitol_DH_N"/>
</dbReference>
<evidence type="ECO:0000256" key="2">
    <source>
        <dbReference type="ARBA" id="ARBA00023027"/>
    </source>
</evidence>
<dbReference type="NCBIfam" id="NF002969">
    <property type="entry name" value="PRK03643.1"/>
    <property type="match status" value="1"/>
</dbReference>
<gene>
    <name evidence="5" type="ORF">HNQ61_000722</name>
</gene>
<dbReference type="GO" id="GO:0008926">
    <property type="term" value="F:mannitol-1-phosphate 5-dehydrogenase activity"/>
    <property type="evidence" value="ECO:0007669"/>
    <property type="project" value="TreeGrafter"/>
</dbReference>
<dbReference type="EMBL" id="JACHIA010000001">
    <property type="protein sequence ID" value="MBB6069111.1"/>
    <property type="molecule type" value="Genomic_DNA"/>
</dbReference>
<comment type="caution">
    <text evidence="5">The sequence shown here is derived from an EMBL/GenBank/DDBJ whole genome shotgun (WGS) entry which is preliminary data.</text>
</comment>
<dbReference type="InterPro" id="IPR013118">
    <property type="entry name" value="Mannitol_DH_C"/>
</dbReference>
<dbReference type="AlphaFoldDB" id="A0A841GK63"/>
<evidence type="ECO:0000259" key="4">
    <source>
        <dbReference type="Pfam" id="PF08125"/>
    </source>
</evidence>
<dbReference type="Gene3D" id="3.40.50.720">
    <property type="entry name" value="NAD(P)-binding Rossmann-like Domain"/>
    <property type="match status" value="1"/>
</dbReference>
<dbReference type="EC" id="1.1.1.58" evidence="5"/>
<feature type="domain" description="Mannitol dehydrogenase N-terminal" evidence="3">
    <location>
        <begin position="33"/>
        <end position="274"/>
    </location>
</feature>